<name>A0A8S9H235_BRACR</name>
<comment type="caution">
    <text evidence="1">The sequence shown here is derived from an EMBL/GenBank/DDBJ whole genome shotgun (WGS) entry which is preliminary data.</text>
</comment>
<dbReference type="EMBL" id="QGKW02001988">
    <property type="protein sequence ID" value="KAF2552981.1"/>
    <property type="molecule type" value="Genomic_DNA"/>
</dbReference>
<dbReference type="AlphaFoldDB" id="A0A8S9H235"/>
<protein>
    <submittedName>
        <fullName evidence="1">Uncharacterized protein</fullName>
    </submittedName>
</protein>
<evidence type="ECO:0000313" key="1">
    <source>
        <dbReference type="EMBL" id="KAF2552981.1"/>
    </source>
</evidence>
<sequence>MPATPSDFDPQCLNNLLDSFWPTLNDGIGKKKRDPHTAVREFPRIPVQKIPVLELKDDGTLRFPWAARMNPATRNLYRTAKPTFPLDETPQVTIPSQVLSLGPENRREYVIG</sequence>
<reference evidence="1" key="1">
    <citation type="submission" date="2019-12" db="EMBL/GenBank/DDBJ databases">
        <title>Genome sequencing and annotation of Brassica cretica.</title>
        <authorList>
            <person name="Studholme D.J."/>
            <person name="Sarris P.F."/>
        </authorList>
    </citation>
    <scope>NUCLEOTIDE SEQUENCE</scope>
    <source>
        <strain evidence="1">PFS-001/15</strain>
        <tissue evidence="1">Leaf</tissue>
    </source>
</reference>
<evidence type="ECO:0000313" key="2">
    <source>
        <dbReference type="Proteomes" id="UP000712281"/>
    </source>
</evidence>
<dbReference type="Proteomes" id="UP000712281">
    <property type="component" value="Unassembled WGS sequence"/>
</dbReference>
<gene>
    <name evidence="1" type="ORF">F2Q68_00035246</name>
</gene>
<accession>A0A8S9H235</accession>
<organism evidence="1 2">
    <name type="scientific">Brassica cretica</name>
    <name type="common">Mustard</name>
    <dbReference type="NCBI Taxonomy" id="69181"/>
    <lineage>
        <taxon>Eukaryota</taxon>
        <taxon>Viridiplantae</taxon>
        <taxon>Streptophyta</taxon>
        <taxon>Embryophyta</taxon>
        <taxon>Tracheophyta</taxon>
        <taxon>Spermatophyta</taxon>
        <taxon>Magnoliopsida</taxon>
        <taxon>eudicotyledons</taxon>
        <taxon>Gunneridae</taxon>
        <taxon>Pentapetalae</taxon>
        <taxon>rosids</taxon>
        <taxon>malvids</taxon>
        <taxon>Brassicales</taxon>
        <taxon>Brassicaceae</taxon>
        <taxon>Brassiceae</taxon>
        <taxon>Brassica</taxon>
    </lineage>
</organism>
<proteinExistence type="predicted"/>